<keyword evidence="4" id="KW-0282">Flagellum</keyword>
<dbReference type="GeneID" id="106461608"/>
<name>A0ABM1B8E3_LIMPO</name>
<protein>
    <recommendedName>
        <fullName evidence="4">Tektin</fullName>
    </recommendedName>
</protein>
<accession>A0ABM1B8E3</accession>
<evidence type="ECO:0000313" key="6">
    <source>
        <dbReference type="Proteomes" id="UP000694941"/>
    </source>
</evidence>
<dbReference type="PANTHER" id="PTHR19960">
    <property type="entry name" value="TEKTIN"/>
    <property type="match status" value="1"/>
</dbReference>
<feature type="coiled-coil region" evidence="5">
    <location>
        <begin position="190"/>
        <end position="224"/>
    </location>
</feature>
<evidence type="ECO:0000256" key="3">
    <source>
        <dbReference type="ARBA" id="ARBA00023054"/>
    </source>
</evidence>
<gene>
    <name evidence="7" type="primary">LOC106461608</name>
</gene>
<evidence type="ECO:0000256" key="5">
    <source>
        <dbReference type="SAM" id="Coils"/>
    </source>
</evidence>
<evidence type="ECO:0000256" key="4">
    <source>
        <dbReference type="RuleBase" id="RU367040"/>
    </source>
</evidence>
<comment type="similarity">
    <text evidence="1 4">Belongs to the tektin family.</text>
</comment>
<proteinExistence type="inferred from homology"/>
<keyword evidence="2" id="KW-0963">Cytoplasm</keyword>
<dbReference type="PANTHER" id="PTHR19960:SF12">
    <property type="entry name" value="TEKTIN-4"/>
    <property type="match status" value="1"/>
</dbReference>
<dbReference type="RefSeq" id="XP_013776902.2">
    <property type="nucleotide sequence ID" value="XM_013921448.2"/>
</dbReference>
<dbReference type="InterPro" id="IPR048256">
    <property type="entry name" value="Tektin-like"/>
</dbReference>
<sequence length="248" mass="28784">MYRKNMTSKEELERDWSDKVEAYTIDASSGHLQNISIGGIQFQEESSTLPERFSTPETWKEHTEENIHKATTEMYESSSLRTLIDQLLQDTSQDMRNQADNVQKALTKRSAEVEECRYKLCQHSEMVGKEIAQAERAIRNLKRAILEKEAPLKVAQTRLHHRWQRPNVELCNDPPHNSLIREVSEITTTIETLKHHLKRAEDGLQNLQETKKGLEEEISIKENSLKIDRERCAAVRTCYPPINKLLGY</sequence>
<keyword evidence="3 5" id="KW-0175">Coiled coil</keyword>
<evidence type="ECO:0000256" key="2">
    <source>
        <dbReference type="ARBA" id="ARBA00022490"/>
    </source>
</evidence>
<keyword evidence="6" id="KW-1185">Reference proteome</keyword>
<organism evidence="6 7">
    <name type="scientific">Limulus polyphemus</name>
    <name type="common">Atlantic horseshoe crab</name>
    <dbReference type="NCBI Taxonomy" id="6850"/>
    <lineage>
        <taxon>Eukaryota</taxon>
        <taxon>Metazoa</taxon>
        <taxon>Ecdysozoa</taxon>
        <taxon>Arthropoda</taxon>
        <taxon>Chelicerata</taxon>
        <taxon>Merostomata</taxon>
        <taxon>Xiphosura</taxon>
        <taxon>Limulidae</taxon>
        <taxon>Limulus</taxon>
    </lineage>
</organism>
<comment type="subcellular location">
    <subcellularLocation>
        <location evidence="4">Cytoplasm</location>
        <location evidence="4">Cytoskeleton</location>
        <location evidence="4">Cilium axoneme</location>
    </subcellularLocation>
</comment>
<reference evidence="7" key="1">
    <citation type="submission" date="2025-08" db="UniProtKB">
        <authorList>
            <consortium name="RefSeq"/>
        </authorList>
    </citation>
    <scope>IDENTIFICATION</scope>
    <source>
        <tissue evidence="7">Muscle</tissue>
    </source>
</reference>
<dbReference type="PRINTS" id="PR00511">
    <property type="entry name" value="TEKTIN"/>
</dbReference>
<dbReference type="InterPro" id="IPR000435">
    <property type="entry name" value="Tektins"/>
</dbReference>
<evidence type="ECO:0000313" key="7">
    <source>
        <dbReference type="RefSeq" id="XP_013776902.2"/>
    </source>
</evidence>
<keyword evidence="4" id="KW-0966">Cell projection</keyword>
<evidence type="ECO:0000256" key="1">
    <source>
        <dbReference type="ARBA" id="ARBA00007209"/>
    </source>
</evidence>
<dbReference type="Proteomes" id="UP000694941">
    <property type="component" value="Unplaced"/>
</dbReference>
<keyword evidence="4" id="KW-0969">Cilium</keyword>
<dbReference type="Pfam" id="PF03148">
    <property type="entry name" value="Tektin"/>
    <property type="match status" value="1"/>
</dbReference>